<evidence type="ECO:0000313" key="2">
    <source>
        <dbReference type="Proteomes" id="UP000281549"/>
    </source>
</evidence>
<dbReference type="EMBL" id="ML005815">
    <property type="protein sequence ID" value="RKP17490.1"/>
    <property type="molecule type" value="Genomic_DNA"/>
</dbReference>
<dbReference type="AlphaFoldDB" id="A0A4P9YGN1"/>
<organism evidence="1 2">
    <name type="scientific">Rozella allomycis (strain CSF55)</name>
    <dbReference type="NCBI Taxonomy" id="988480"/>
    <lineage>
        <taxon>Eukaryota</taxon>
        <taxon>Fungi</taxon>
        <taxon>Fungi incertae sedis</taxon>
        <taxon>Cryptomycota</taxon>
        <taxon>Cryptomycota incertae sedis</taxon>
        <taxon>Rozella</taxon>
    </lineage>
</organism>
<feature type="non-terminal residue" evidence="1">
    <location>
        <position position="1"/>
    </location>
</feature>
<dbReference type="Proteomes" id="UP000281549">
    <property type="component" value="Unassembled WGS sequence"/>
</dbReference>
<evidence type="ECO:0008006" key="3">
    <source>
        <dbReference type="Google" id="ProtNLM"/>
    </source>
</evidence>
<protein>
    <recommendedName>
        <fullName evidence="3">Integrase zinc-binding domain-containing protein</fullName>
    </recommendedName>
</protein>
<reference evidence="2" key="1">
    <citation type="journal article" date="2018" name="Nat. Microbiol.">
        <title>Leveraging single-cell genomics to expand the fungal tree of life.</title>
        <authorList>
            <person name="Ahrendt S.R."/>
            <person name="Quandt C.A."/>
            <person name="Ciobanu D."/>
            <person name="Clum A."/>
            <person name="Salamov A."/>
            <person name="Andreopoulos B."/>
            <person name="Cheng J.F."/>
            <person name="Woyke T."/>
            <person name="Pelin A."/>
            <person name="Henrissat B."/>
            <person name="Reynolds N.K."/>
            <person name="Benny G.L."/>
            <person name="Smith M.E."/>
            <person name="James T.Y."/>
            <person name="Grigoriev I.V."/>
        </authorList>
    </citation>
    <scope>NUCLEOTIDE SEQUENCE [LARGE SCALE GENOMIC DNA]</scope>
    <source>
        <strain evidence="2">CSF55</strain>
    </source>
</reference>
<name>A0A4P9YGN1_ROZAC</name>
<evidence type="ECO:0000313" key="1">
    <source>
        <dbReference type="EMBL" id="RKP17490.1"/>
    </source>
</evidence>
<feature type="non-terminal residue" evidence="1">
    <location>
        <position position="168"/>
    </location>
</feature>
<gene>
    <name evidence="1" type="ORF">ROZALSC1DRAFT_6845</name>
</gene>
<sequence length="168" mass="20087">WPDYLHLAFWADNITIRRSIGGYAPFTLMFGRNCVLPVEMEILSWYPLEWKYPLNRKKLLELRIKQLAKLPEDIERAKAKISASESRSKNMKWFNEKKYIRKYPFIEGDLVLIFEECFETIDVGRKFKNRYRGPYMVTKHNGNWSYKLKELDGTELSKSVHGNRLMPF</sequence>
<proteinExistence type="predicted"/>
<accession>A0A4P9YGN1</accession>